<dbReference type="Proteomes" id="UP001178508">
    <property type="component" value="Chromosome 21"/>
</dbReference>
<evidence type="ECO:0000313" key="2">
    <source>
        <dbReference type="EMBL" id="CAJ1083548.1"/>
    </source>
</evidence>
<reference evidence="2" key="1">
    <citation type="submission" date="2023-08" db="EMBL/GenBank/DDBJ databases">
        <authorList>
            <person name="Alioto T."/>
            <person name="Alioto T."/>
            <person name="Gomez Garrido J."/>
        </authorList>
    </citation>
    <scope>NUCLEOTIDE SEQUENCE</scope>
</reference>
<sequence length="151" mass="16451">MGPLLLLLLLAPVAEVPVFLLDNPSTLQPSLWQLPPSPVHVLSLIWMGMSWATSNTCHHAPLPFPSLPSPPPTNTNTTTSSSSTSLTISLFSLSSPSRSVLCDLLESGRHVITLLDTKDSRQPVFLEEEEEREQGKQSDTAVSSAYQDILF</sequence>
<feature type="chain" id="PRO_5043920239" evidence="1">
    <location>
        <begin position="16"/>
        <end position="151"/>
    </location>
</feature>
<proteinExistence type="predicted"/>
<feature type="signal peptide" evidence="1">
    <location>
        <begin position="1"/>
        <end position="15"/>
    </location>
</feature>
<name>A0AAV1HCL3_XYRNO</name>
<protein>
    <submittedName>
        <fullName evidence="2">Uncharacterized protein</fullName>
    </submittedName>
</protein>
<dbReference type="EMBL" id="OY660884">
    <property type="protein sequence ID" value="CAJ1083548.1"/>
    <property type="molecule type" value="Genomic_DNA"/>
</dbReference>
<accession>A0AAV1HCL3</accession>
<organism evidence="2 3">
    <name type="scientific">Xyrichtys novacula</name>
    <name type="common">Pearly razorfish</name>
    <name type="synonym">Hemipteronotus novacula</name>
    <dbReference type="NCBI Taxonomy" id="13765"/>
    <lineage>
        <taxon>Eukaryota</taxon>
        <taxon>Metazoa</taxon>
        <taxon>Chordata</taxon>
        <taxon>Craniata</taxon>
        <taxon>Vertebrata</taxon>
        <taxon>Euteleostomi</taxon>
        <taxon>Actinopterygii</taxon>
        <taxon>Neopterygii</taxon>
        <taxon>Teleostei</taxon>
        <taxon>Neoteleostei</taxon>
        <taxon>Acanthomorphata</taxon>
        <taxon>Eupercaria</taxon>
        <taxon>Labriformes</taxon>
        <taxon>Labridae</taxon>
        <taxon>Xyrichtys</taxon>
    </lineage>
</organism>
<evidence type="ECO:0000256" key="1">
    <source>
        <dbReference type="SAM" id="SignalP"/>
    </source>
</evidence>
<evidence type="ECO:0000313" key="3">
    <source>
        <dbReference type="Proteomes" id="UP001178508"/>
    </source>
</evidence>
<keyword evidence="3" id="KW-1185">Reference proteome</keyword>
<keyword evidence="1" id="KW-0732">Signal</keyword>
<dbReference type="AlphaFoldDB" id="A0AAV1HCL3"/>
<gene>
    <name evidence="2" type="ORF">XNOV1_A023087</name>
</gene>